<gene>
    <name evidence="1" type="ORF">RhiirA1_421934</name>
</gene>
<dbReference type="VEuPathDB" id="FungiDB:RhiirA1_421934"/>
<evidence type="ECO:0000313" key="2">
    <source>
        <dbReference type="Proteomes" id="UP000232688"/>
    </source>
</evidence>
<evidence type="ECO:0000313" key="1">
    <source>
        <dbReference type="EMBL" id="PKC64100.1"/>
    </source>
</evidence>
<accession>A0A2N0RLB1</accession>
<dbReference type="EMBL" id="LLXH01000670">
    <property type="protein sequence ID" value="PKC64100.1"/>
    <property type="molecule type" value="Genomic_DNA"/>
</dbReference>
<sequence>MTGAIQQVCGMSPYKRKLLPLNTVVTICYVIIASDILCGPIRNDACGQMNFAT</sequence>
<comment type="caution">
    <text evidence="1">The sequence shown here is derived from an EMBL/GenBank/DDBJ whole genome shotgun (WGS) entry which is preliminary data.</text>
</comment>
<reference evidence="1 2" key="1">
    <citation type="submission" date="2017-10" db="EMBL/GenBank/DDBJ databases">
        <title>Extensive intraspecific genome diversity in a model arbuscular mycorrhizal fungus.</title>
        <authorList>
            <person name="Chen E.C.H."/>
            <person name="Morin E."/>
            <person name="Baudet D."/>
            <person name="Noel J."/>
            <person name="Ndikumana S."/>
            <person name="Charron P."/>
            <person name="St-Onge C."/>
            <person name="Giorgi J."/>
            <person name="Grigoriev I.V."/>
            <person name="Roux C."/>
            <person name="Martin F.M."/>
            <person name="Corradi N."/>
        </authorList>
    </citation>
    <scope>NUCLEOTIDE SEQUENCE [LARGE SCALE GENOMIC DNA]</scope>
    <source>
        <strain evidence="1 2">A1</strain>
    </source>
</reference>
<reference evidence="1 2" key="2">
    <citation type="submission" date="2017-10" db="EMBL/GenBank/DDBJ databases">
        <title>Genome analyses suggest a sexual origin of heterokaryosis in a supposedly ancient asexual fungus.</title>
        <authorList>
            <person name="Corradi N."/>
            <person name="Sedzielewska K."/>
            <person name="Noel J."/>
            <person name="Charron P."/>
            <person name="Farinelli L."/>
            <person name="Marton T."/>
            <person name="Kruger M."/>
            <person name="Pelin A."/>
            <person name="Brachmann A."/>
            <person name="Corradi N."/>
        </authorList>
    </citation>
    <scope>NUCLEOTIDE SEQUENCE [LARGE SCALE GENOMIC DNA]</scope>
    <source>
        <strain evidence="1 2">A1</strain>
    </source>
</reference>
<protein>
    <submittedName>
        <fullName evidence="1">Uncharacterized protein</fullName>
    </submittedName>
</protein>
<proteinExistence type="predicted"/>
<name>A0A2N0RLB1_9GLOM</name>
<dbReference type="Proteomes" id="UP000232688">
    <property type="component" value="Unassembled WGS sequence"/>
</dbReference>
<dbReference type="AlphaFoldDB" id="A0A2N0RLB1"/>
<organism evidence="1 2">
    <name type="scientific">Rhizophagus irregularis</name>
    <dbReference type="NCBI Taxonomy" id="588596"/>
    <lineage>
        <taxon>Eukaryota</taxon>
        <taxon>Fungi</taxon>
        <taxon>Fungi incertae sedis</taxon>
        <taxon>Mucoromycota</taxon>
        <taxon>Glomeromycotina</taxon>
        <taxon>Glomeromycetes</taxon>
        <taxon>Glomerales</taxon>
        <taxon>Glomeraceae</taxon>
        <taxon>Rhizophagus</taxon>
    </lineage>
</organism>